<feature type="region of interest" description="Disordered" evidence="3">
    <location>
        <begin position="1727"/>
        <end position="1760"/>
    </location>
</feature>
<feature type="domain" description="Rho-GAP" evidence="4">
    <location>
        <begin position="1795"/>
        <end position="2012"/>
    </location>
</feature>
<feature type="region of interest" description="Disordered" evidence="3">
    <location>
        <begin position="2517"/>
        <end position="2557"/>
    </location>
</feature>
<dbReference type="InterPro" id="IPR047886">
    <property type="entry name" value="ARHGAP20-like_RhoGAP"/>
</dbReference>
<feature type="compositionally biased region" description="Low complexity" evidence="3">
    <location>
        <begin position="1739"/>
        <end position="1757"/>
    </location>
</feature>
<dbReference type="InterPro" id="IPR008936">
    <property type="entry name" value="Rho_GTPase_activation_prot"/>
</dbReference>
<dbReference type="Pfam" id="PF22286">
    <property type="entry name" value="RHG20_PH"/>
    <property type="match status" value="5"/>
</dbReference>
<dbReference type="PANTHER" id="PTHR23179:SF26">
    <property type="entry name" value="T-CELL ACTIVATION RHO GTPASE-ACTIVATING PROTEIN"/>
    <property type="match status" value="1"/>
</dbReference>
<feature type="domain" description="Rho-GAP" evidence="4">
    <location>
        <begin position="103"/>
        <end position="292"/>
    </location>
</feature>
<feature type="compositionally biased region" description="Basic and acidic residues" evidence="3">
    <location>
        <begin position="947"/>
        <end position="960"/>
    </location>
</feature>
<dbReference type="Gene3D" id="1.10.555.10">
    <property type="entry name" value="Rho GTPase activation protein"/>
    <property type="match status" value="6"/>
</dbReference>
<feature type="compositionally biased region" description="Basic and acidic residues" evidence="3">
    <location>
        <begin position="2597"/>
        <end position="2609"/>
    </location>
</feature>
<reference evidence="5 6" key="1">
    <citation type="submission" date="2024-06" db="EMBL/GenBank/DDBJ databases">
        <title>The draft genome of Grus japonensis, version 3.</title>
        <authorList>
            <person name="Nabeshima K."/>
            <person name="Suzuki S."/>
            <person name="Onuma M."/>
        </authorList>
    </citation>
    <scope>NUCLEOTIDE SEQUENCE [LARGE SCALE GENOMIC DNA]</scope>
    <source>
        <strain evidence="5 6">451A</strain>
    </source>
</reference>
<sequence length="3150" mass="338330">MAFVFPILEKELRRRRAGRTFSARSLERLLEGQAKADRKQGLAPVPSGDAGARCRSAAGGSSCSSRNRRRTRLPWPFALRRSPAAAQAPGQAGCGCSRALFGQPLAAVCGEEGTLPRPIQELLAVLQQEGPSTEGIFRQAASVTALRELREALDHGAEVELGRQPALLLAILLKDFLRSIPSKLLVNDLYEDWMAAMRRTSKEEKMAELKAVAEKLPAANVLLLKRLLSLLRRIDRSAGTSRMSSSNLAICMGPSLLSPPHEDLLPLEAMLEATEKVKVLVEFLVENCRELFGEETAELCCPAAEESPAPRQSSRGPRLAEQSVPAVRAEPERQADASPRTPASLELGVLREAGGDTVVGSDAGEAPPALPPSTPESAADSPGRPEELASLSRERREALSEAEAVLSADVQLSRGRERSARRLLLLQEELVVAKLQGGTSLRPQLRLALEQLWVLSGRKEAAGEEEEEEQEGSGVDRSSLVFVWPSGSCIATFGRVVLHGASSCPVSLPMGQGCAGARLCPRAGGQRGLTLFLLLSVCSSRALKELWLGTLLGAPEGATKVRVTRLPSLQVLEKELRRRRAGRTFSARSLERLLEGQAKADRKQGLAPVPSGDAGARCRSAAGGSSCSSRNRRRTRLPWPFALRRSPAAAQAPGQAGCGCSRALFGQPLAAVCGEEGTLPRPIQELLAVLQQEGPSTEGIFRQAASVTALRELREALDHGAEVELGRQPALLLAILLKDFLRSIPSKLLVNDLYEDWMAAMRRTSKEEKMAELKAVAEKLPAANVLLLKRLLSLLRRIDRSAGTSRMSSSNLAICMGPSLLSPPHEDLLPLEAMLEATEKVKVLVEFLVENCRELFGEETAELCCPAAEESPAPRQSSRGPRLAEQSVPAVRAEPERQADASPRTPASLELGVLREAGGDTVVGSDAGEAPPALPPSTPESAADSPGRPEELASLSRERREALSEAEAVLSADVQLSRGRERSARRLLLLQEELVVAKLQGGTSLRPQLRLALEQLWVLSGRKEAAGEEEEEEQEGSGVDRSSLVFVWPSGSCIATFGRVVLHGASSCPVSLPMGQGCAGARLCPRAGGQRGLTLFLLLSVCSSRALKELWLGTLLGAPEGATKVRVTRLPSLQVLEKELRRRRAGRTFSARSLERLLEGQAKADRKQGLAPVPSGDAGARCRSAAGGSSCSSRNRRRTRLPWPFALRRSPAAAQAPGQAGCGCSRALFGQPLAAVCGEEGTLPRPIQELLAVLQQEGPSTEGIFRQAASVTALRELREALDHGAEVELGRQPALLLAILLKDFLRSIPSKLLVNDLYEDWMAAMRRTSKEEKMAELKAVAEKLPAANVLLLKRLLSLLRRIDRSAGTSRMSSSNLAICMGPSLLSPPHEDLLPLEAMLEATEKVKVLVEFLVENCRELFGEETAELCCPAAEESPAPRQSSRGPRLAEQSVPAVRAEPERQADASPRTPASLELGVLREAGGDTVVGSDAGEAPPALPPSTPESAADSPGRPEELASLSRERREALSEAEAVLSADVQLSRGRERSARRLLLLQEELVVAKLQGGTSLRPQLRLALEQLWVLSGRKEAAGEEEEEEQEGSGVDRSSLVFVWPSGSCIATFGRVVLHGASSCPVSLPMGQGCAGARLCPRAGGQRGLTLFLLLSVCSSRALKELWLGTLLGAPEGATKVRVTRLPSLQVLEKELRRRRAGRTFSARSLERLLEGQAKADRKQGLAPVPSGDAGARCRSAAGGSSCSSRNRRRTRLPWPFALRRSPAAAQAPGQAGCGCSRALFGQPLAAVCGEEGTLPRPIQELLAVLQQEGPSTEGIFRQAASVTALRELREALDHGAEVELGRQPALLLAILLKVSAWELPPEELLAGLECPKAQLEARALQDFLRSIPSKLLVNDLYEDWMAAMRRTSKEEKMAELKAVAEKLPAANVLLLKRLLSLLRRIDRSAGTSRMSSSNLAICMGPSLLSPPHEDLLPLEAMLEATEKVKVLVEFLVENCRELFGEETAELCCPAAEESPAPRQSSRGADSFSLAEALEALSEAEAVLSADVQLSRGRERSARRLLLLQEELVVAKLQGGTSLRPQLRLALEQLWVLSGRKEAAGEEEEEEQEGSGVDRSSLVFVWPSGSCIATFGRVVLHGASSCPVSLPMGQGCAGARLCPRAGGQRGLTLFLLLSVCSSRALKELWLGTLLGAPEGATKVRVTRLPSLQVLEKELRRRRAGRTFSARSLERLLEGQAKADRKQGLAPVPSGDAGARCRSAAGGSSCSSRNRRRTRLPWPFALRRSPAAAQAPGQAGCGCSRALFGQPLAAVCGEEGTLPRPIQELLAVLQQEGPSTEGIFRQAASVTALRELREALDHGAEVELGRQPALLLAILLKDFLRSIPSKLLVNDLYEDWMAAMRRTSKEEKMAELKAVAEKLPAANVLLLKRLLSLLRRIDRSAGTSRMSSSNLAICMGPSLLSPPHEDLLPLEAMLEATEKVKVLVEFLVENCRELFGEETAELCCPAAEESPAPRQSSRGPRLAEQSVPAVRAEPERQADASPRTPASLELGVLREAGGDTVVGSDAGEAPPALPPSTPESAADFPGRPEELASLSRERREALSEAEAVLSADVQLSRGRERSARRLLLLQEELVVAKLQGGTSLRPQLRLALEQLWVLSGRKEAAGEEEEEEQEGSGVDRSSLVFVWPSGSCIATFGRVVLHGASSCPVSLPMGQGCAGARLCPRAGGQRGLTLFLLLSVCSSRALKELWLGTLLGAPEGAAKVRVTRLPSLQVLEKELRRRRAGRTFSTRSLERLLEGQAKADRKQGLAPVPSGDAGARCRSAAGGSSCSSRNRRRTRLPWPFALRRSPAAAQAPGQAGCGCSRALFGQPLAAVCGEEGTLPRPIQELLAVLQQEGPSTEGIFRQAASVTALRELREALDHGAEVELGRQPALLLAILLKVSAWELPPEELLAGLECPKAQLEARALQDFLRSIPSKLLVNDLYEDWMAAMRRTSKEEKMAELKAVAEKLPAANVLLLKRLLSLLRRIDRSAGTSRMSSSNLAICMGPSLLSPPHEDLLPLEAMLEATEKVKVLVEFLVENCRELFGEETAELCCPAAEESPAPRQSSREPMPAGSKTDPPPAKAEPISDGGSAYGIT</sequence>
<dbReference type="InterPro" id="IPR000198">
    <property type="entry name" value="RhoGAP_dom"/>
</dbReference>
<dbReference type="SMART" id="SM00029">
    <property type="entry name" value="GASTRIN"/>
    <property type="match status" value="6"/>
</dbReference>
<feature type="region of interest" description="Disordered" evidence="3">
    <location>
        <begin position="35"/>
        <end position="68"/>
    </location>
</feature>
<feature type="compositionally biased region" description="Low complexity" evidence="3">
    <location>
        <begin position="611"/>
        <end position="629"/>
    </location>
</feature>
<feature type="compositionally biased region" description="Low complexity" evidence="3">
    <location>
        <begin position="2261"/>
        <end position="2279"/>
    </location>
</feature>
<evidence type="ECO:0000256" key="1">
    <source>
        <dbReference type="ARBA" id="ARBA00022468"/>
    </source>
</evidence>
<feature type="compositionally biased region" description="Low complexity" evidence="3">
    <location>
        <begin position="1175"/>
        <end position="1193"/>
    </location>
</feature>
<feature type="compositionally biased region" description="Basic and acidic residues" evidence="3">
    <location>
        <begin position="383"/>
        <end position="396"/>
    </location>
</feature>
<dbReference type="SUPFAM" id="SSF48350">
    <property type="entry name" value="GTPase activation domain, GAP"/>
    <property type="match status" value="6"/>
</dbReference>
<feature type="compositionally biased region" description="Low complexity" evidence="3">
    <location>
        <begin position="47"/>
        <end position="65"/>
    </location>
</feature>
<evidence type="ECO:0000256" key="3">
    <source>
        <dbReference type="SAM" id="MobiDB-lite"/>
    </source>
</evidence>
<feature type="domain" description="Rho-GAP" evidence="4">
    <location>
        <begin position="2317"/>
        <end position="2506"/>
    </location>
</feature>
<feature type="region of interest" description="Disordered" evidence="3">
    <location>
        <begin position="356"/>
        <end position="396"/>
    </location>
</feature>
<dbReference type="EMBL" id="BAAFJT010000003">
    <property type="protein sequence ID" value="GAB0187701.1"/>
    <property type="molecule type" value="Genomic_DNA"/>
</dbReference>
<feature type="domain" description="Rho-GAP" evidence="4">
    <location>
        <begin position="1231"/>
        <end position="1420"/>
    </location>
</feature>
<dbReference type="InterPro" id="IPR047887">
    <property type="entry name" value="ARHGAP20_PH"/>
</dbReference>
<feature type="region of interest" description="Disordered" evidence="3">
    <location>
        <begin position="1431"/>
        <end position="1471"/>
    </location>
</feature>
<name>A0ABC9WRA0_GRUJA</name>
<feature type="region of interest" description="Disordered" evidence="3">
    <location>
        <begin position="599"/>
        <end position="632"/>
    </location>
</feature>
<dbReference type="PANTHER" id="PTHR23179">
    <property type="entry name" value="T-CELL ACTIVATION RHO GTPASE ACTIVATING PROTEIN-RELATED"/>
    <property type="match status" value="1"/>
</dbReference>
<feature type="compositionally biased region" description="Basic and acidic residues" evidence="3">
    <location>
        <begin position="1511"/>
        <end position="1524"/>
    </location>
</feature>
<keyword evidence="2" id="KW-0597">Phosphoprotein</keyword>
<evidence type="ECO:0000313" key="6">
    <source>
        <dbReference type="Proteomes" id="UP001623348"/>
    </source>
</evidence>
<feature type="domain" description="Rho-GAP" evidence="4">
    <location>
        <begin position="667"/>
        <end position="856"/>
    </location>
</feature>
<feature type="region of interest" description="Disordered" evidence="3">
    <location>
        <begin position="920"/>
        <end position="960"/>
    </location>
</feature>
<proteinExistence type="predicted"/>
<keyword evidence="1" id="KW-0343">GTPase activation</keyword>
<feature type="region of interest" description="Disordered" evidence="3">
    <location>
        <begin position="2811"/>
        <end position="2846"/>
    </location>
</feature>
<dbReference type="Pfam" id="PF00620">
    <property type="entry name" value="RhoGAP"/>
    <property type="match status" value="6"/>
</dbReference>
<feature type="region of interest" description="Disordered" evidence="3">
    <location>
        <begin position="3109"/>
        <end position="3150"/>
    </location>
</feature>
<dbReference type="CDD" id="cd04402">
    <property type="entry name" value="RhoGAP_ARHGAP20"/>
    <property type="match status" value="4"/>
</dbReference>
<gene>
    <name evidence="5" type="ORF">GRJ2_001235400</name>
</gene>
<feature type="compositionally biased region" description="Low complexity" evidence="3">
    <location>
        <begin position="2825"/>
        <end position="2843"/>
    </location>
</feature>
<accession>A0ABC9WRA0</accession>
<evidence type="ECO:0000313" key="5">
    <source>
        <dbReference type="EMBL" id="GAB0187701.1"/>
    </source>
</evidence>
<dbReference type="Proteomes" id="UP001623348">
    <property type="component" value="Unassembled WGS sequence"/>
</dbReference>
<dbReference type="PROSITE" id="PS50238">
    <property type="entry name" value="RHOGAP"/>
    <property type="match status" value="6"/>
</dbReference>
<feature type="region of interest" description="Disordered" evidence="3">
    <location>
        <begin position="1484"/>
        <end position="1524"/>
    </location>
</feature>
<feature type="region of interest" description="Disordered" evidence="3">
    <location>
        <begin position="867"/>
        <end position="907"/>
    </location>
</feature>
<protein>
    <submittedName>
        <fullName evidence="5">T-cell activation Rho GTPase-activating protein-like</fullName>
    </submittedName>
</protein>
<evidence type="ECO:0000256" key="2">
    <source>
        <dbReference type="ARBA" id="ARBA00022553"/>
    </source>
</evidence>
<comment type="caution">
    <text evidence="5">The sequence shown here is derived from an EMBL/GenBank/DDBJ whole genome shotgun (WGS) entry which is preliminary data.</text>
</comment>
<keyword evidence="6" id="KW-1185">Reference proteome</keyword>
<feature type="region of interest" description="Disordered" evidence="3">
    <location>
        <begin position="2249"/>
        <end position="2282"/>
    </location>
</feature>
<dbReference type="GO" id="GO:0005096">
    <property type="term" value="F:GTPase activator activity"/>
    <property type="evidence" value="ECO:0007669"/>
    <property type="project" value="UniProtKB-KW"/>
</dbReference>
<feature type="domain" description="Rho-GAP" evidence="4">
    <location>
        <begin position="2881"/>
        <end position="3098"/>
    </location>
</feature>
<feature type="region of interest" description="Disordered" evidence="3">
    <location>
        <begin position="303"/>
        <end position="343"/>
    </location>
</feature>
<dbReference type="SMART" id="SM00324">
    <property type="entry name" value="RhoGAP"/>
    <property type="match status" value="6"/>
</dbReference>
<evidence type="ECO:0000259" key="4">
    <source>
        <dbReference type="PROSITE" id="PS50238"/>
    </source>
</evidence>
<organism evidence="5 6">
    <name type="scientific">Grus japonensis</name>
    <name type="common">Japanese crane</name>
    <name type="synonym">Red-crowned crane</name>
    <dbReference type="NCBI Taxonomy" id="30415"/>
    <lineage>
        <taxon>Eukaryota</taxon>
        <taxon>Metazoa</taxon>
        <taxon>Chordata</taxon>
        <taxon>Craniata</taxon>
        <taxon>Vertebrata</taxon>
        <taxon>Euteleostomi</taxon>
        <taxon>Archelosauria</taxon>
        <taxon>Archosauria</taxon>
        <taxon>Dinosauria</taxon>
        <taxon>Saurischia</taxon>
        <taxon>Theropoda</taxon>
        <taxon>Coelurosauria</taxon>
        <taxon>Aves</taxon>
        <taxon>Neognathae</taxon>
        <taxon>Neoaves</taxon>
        <taxon>Gruiformes</taxon>
        <taxon>Gruidae</taxon>
        <taxon>Grus</taxon>
    </lineage>
</organism>
<feature type="region of interest" description="Disordered" evidence="3">
    <location>
        <begin position="2570"/>
        <end position="2609"/>
    </location>
</feature>
<feature type="region of interest" description="Disordered" evidence="3">
    <location>
        <begin position="1163"/>
        <end position="1196"/>
    </location>
</feature>